<dbReference type="OrthoDB" id="2733241at2"/>
<dbReference type="AlphaFoldDB" id="A0A133ZNX0"/>
<dbReference type="InterPro" id="IPR025460">
    <property type="entry name" value="DUF4280"/>
</dbReference>
<dbReference type="EMBL" id="LSDA01000095">
    <property type="protein sequence ID" value="KXB57135.1"/>
    <property type="molecule type" value="Genomic_DNA"/>
</dbReference>
<evidence type="ECO:0008006" key="3">
    <source>
        <dbReference type="Google" id="ProtNLM"/>
    </source>
</evidence>
<name>A0A133ZNX0_9FIRM</name>
<gene>
    <name evidence="1" type="ORF">HMPREF1866_01530</name>
</gene>
<evidence type="ECO:0000313" key="2">
    <source>
        <dbReference type="Proteomes" id="UP000070394"/>
    </source>
</evidence>
<dbReference type="Pfam" id="PF14107">
    <property type="entry name" value="DUF4280"/>
    <property type="match status" value="1"/>
</dbReference>
<keyword evidence="2" id="KW-1185">Reference proteome</keyword>
<reference evidence="2" key="1">
    <citation type="submission" date="2016-01" db="EMBL/GenBank/DDBJ databases">
        <authorList>
            <person name="Mitreva M."/>
            <person name="Pepin K.H."/>
            <person name="Mihindukulasuriya K.A."/>
            <person name="Fulton R."/>
            <person name="Fronick C."/>
            <person name="O'Laughlin M."/>
            <person name="Miner T."/>
            <person name="Herter B."/>
            <person name="Rosa B.A."/>
            <person name="Cordes M."/>
            <person name="Tomlinson C."/>
            <person name="Wollam A."/>
            <person name="Palsikar V.B."/>
            <person name="Mardis E.R."/>
            <person name="Wilson R.K."/>
        </authorList>
    </citation>
    <scope>NUCLEOTIDE SEQUENCE [LARGE SCALE GENOMIC DNA]</scope>
    <source>
        <strain evidence="2">DNF00896</strain>
    </source>
</reference>
<comment type="caution">
    <text evidence="1">The sequence shown here is derived from an EMBL/GenBank/DDBJ whole genome shotgun (WGS) entry which is preliminary data.</text>
</comment>
<accession>A0A133ZNX0</accession>
<dbReference type="PATRIC" id="fig|467210.3.peg.1515"/>
<dbReference type="STRING" id="467210.HMPREF1866_01530"/>
<evidence type="ECO:0000313" key="1">
    <source>
        <dbReference type="EMBL" id="KXB57135.1"/>
    </source>
</evidence>
<proteinExistence type="predicted"/>
<organism evidence="1 2">
    <name type="scientific">Lachnoanaerobaculum saburreum</name>
    <dbReference type="NCBI Taxonomy" id="467210"/>
    <lineage>
        <taxon>Bacteria</taxon>
        <taxon>Bacillati</taxon>
        <taxon>Bacillota</taxon>
        <taxon>Clostridia</taxon>
        <taxon>Lachnospirales</taxon>
        <taxon>Lachnospiraceae</taxon>
        <taxon>Lachnoanaerobaculum</taxon>
    </lineage>
</organism>
<dbReference type="RefSeq" id="WP_060931268.1">
    <property type="nucleotide sequence ID" value="NZ_KQ959831.1"/>
</dbReference>
<dbReference type="Proteomes" id="UP000070394">
    <property type="component" value="Unassembled WGS sequence"/>
</dbReference>
<sequence>MASDIQKMYEYQEMKGYGGYEYVVRGAEVSCSYGSKTCVLNLKDDHGVHTSDGRPLITENDSTTDNIKGFGMCNKNRSKPCKCYPKLGKWWVTDNSNMKIFDTAINDKSDAVTEDSIAACNKGGIVSFKTSGQTSPSYDNVKIKDAVEIVEDEKKNWSRKSDKKDFIGHVKVKNSGLYNFGIEFYDIKSGNSPGSIFVYEKSWGKTKYIGAYEIKSHVGNKEMKFPDDVLQINKDSYRYVSDSHYWFYWIDIILYGGKDYYFEVDCPGRDGFACKLIGNQDAFIDKNIMMAVWRESDICTNWYKKNTGGVVLKRAVVYLRKPYIEPFYNYFAGIYLGHEIKNDDRDTAISTSKTVVETGIGIFNTFAGACITALDLTFGWIGISEIKELTTQLRPYITNNVVDMIKITMYGNPDGLVKEYDMDAEVSTEVFEYSTPNRLEGEKYHWGNFEGIYYSQDEKFINISEMNKFIEHEIIGKMNN</sequence>
<protein>
    <recommendedName>
        <fullName evidence="3">DUF4280 domain-containing protein</fullName>
    </recommendedName>
</protein>